<reference evidence="1 2" key="1">
    <citation type="submission" date="2018-06" db="EMBL/GenBank/DDBJ databases">
        <title>Genomic Encyclopedia of Type Strains, Phase III (KMG-III): the genomes of soil and plant-associated and newly described type strains.</title>
        <authorList>
            <person name="Whitman W."/>
        </authorList>
    </citation>
    <scope>NUCLEOTIDE SEQUENCE [LARGE SCALE GENOMIC DNA]</scope>
    <source>
        <strain evidence="1 2">ORS 1419</strain>
    </source>
</reference>
<organism evidence="1 2">
    <name type="scientific">Phyllobacterium leguminum</name>
    <dbReference type="NCBI Taxonomy" id="314237"/>
    <lineage>
        <taxon>Bacteria</taxon>
        <taxon>Pseudomonadati</taxon>
        <taxon>Pseudomonadota</taxon>
        <taxon>Alphaproteobacteria</taxon>
        <taxon>Hyphomicrobiales</taxon>
        <taxon>Phyllobacteriaceae</taxon>
        <taxon>Phyllobacterium</taxon>
    </lineage>
</organism>
<name>A0A318T4Q6_9HYPH</name>
<gene>
    <name evidence="1" type="ORF">C7477_10225</name>
</gene>
<evidence type="ECO:0000313" key="1">
    <source>
        <dbReference type="EMBL" id="PYE89939.1"/>
    </source>
</evidence>
<dbReference type="AlphaFoldDB" id="A0A318T4Q6"/>
<accession>A0A318T4Q6</accession>
<comment type="caution">
    <text evidence="1">The sequence shown here is derived from an EMBL/GenBank/DDBJ whole genome shotgun (WGS) entry which is preliminary data.</text>
</comment>
<evidence type="ECO:0000313" key="2">
    <source>
        <dbReference type="Proteomes" id="UP000247454"/>
    </source>
</evidence>
<sequence length="32" mass="3496">MDVAVSSFSPFFTGRRCRQADEGRSSEINASS</sequence>
<protein>
    <submittedName>
        <fullName evidence="1">Uncharacterized protein</fullName>
    </submittedName>
</protein>
<keyword evidence="2" id="KW-1185">Reference proteome</keyword>
<dbReference type="EMBL" id="QJTF01000002">
    <property type="protein sequence ID" value="PYE89939.1"/>
    <property type="molecule type" value="Genomic_DNA"/>
</dbReference>
<proteinExistence type="predicted"/>
<dbReference type="Proteomes" id="UP000247454">
    <property type="component" value="Unassembled WGS sequence"/>
</dbReference>